<gene>
    <name evidence="6" type="ORF">GMARGA_LOCUS17906</name>
</gene>
<evidence type="ECO:0000256" key="2">
    <source>
        <dbReference type="ARBA" id="ARBA00022692"/>
    </source>
</evidence>
<evidence type="ECO:0000256" key="5">
    <source>
        <dbReference type="SAM" id="Phobius"/>
    </source>
</evidence>
<dbReference type="Proteomes" id="UP000789901">
    <property type="component" value="Unassembled WGS sequence"/>
</dbReference>
<evidence type="ECO:0000256" key="1">
    <source>
        <dbReference type="ARBA" id="ARBA00004141"/>
    </source>
</evidence>
<comment type="caution">
    <text evidence="6">The sequence shown here is derived from an EMBL/GenBank/DDBJ whole genome shotgun (WGS) entry which is preliminary data.</text>
</comment>
<dbReference type="InterPro" id="IPR050598">
    <property type="entry name" value="AminoAcid_Transporter"/>
</dbReference>
<name>A0ABN7VF76_GIGMA</name>
<feature type="transmembrane region" description="Helical" evidence="5">
    <location>
        <begin position="44"/>
        <end position="67"/>
    </location>
</feature>
<proteinExistence type="predicted"/>
<evidence type="ECO:0000256" key="4">
    <source>
        <dbReference type="ARBA" id="ARBA00023136"/>
    </source>
</evidence>
<sequence length="328" mass="36670">MSDEISIENRPITNRKKASGILRGIGYNINYIIGAGIFNPDGIWLLVGSPGIALILYILCFLISLLSSSVYIELGIRSLPSGIGEQRYITDAFYPRRNFGHMFSFVAIFVILPGIIVAESYTAAQYLLFFFRGNSSDDMIVSNCINHALALIKIITLLFISMVGLVKLGTNSYNWNNIFNTSNTSFNFGAYGNGLIKVLFTYEGWNNINYLIGEFTSRSDNLEYPSIILKYSSLLSVSISFLLCKDFLTNAAFITVVGYNINDNESTPIPIRFGKELFNETGEKLMSILIAISAFGCASAIIWYIRNRKQNENANRSNYEGYGMRDLT</sequence>
<keyword evidence="3 5" id="KW-1133">Transmembrane helix</keyword>
<keyword evidence="7" id="KW-1185">Reference proteome</keyword>
<dbReference type="InterPro" id="IPR002293">
    <property type="entry name" value="AA/rel_permease1"/>
</dbReference>
<comment type="subcellular location">
    <subcellularLocation>
        <location evidence="1">Membrane</location>
        <topology evidence="1">Multi-pass membrane protein</topology>
    </subcellularLocation>
</comment>
<evidence type="ECO:0000256" key="3">
    <source>
        <dbReference type="ARBA" id="ARBA00022989"/>
    </source>
</evidence>
<reference evidence="6 7" key="1">
    <citation type="submission" date="2021-06" db="EMBL/GenBank/DDBJ databases">
        <authorList>
            <person name="Kallberg Y."/>
            <person name="Tangrot J."/>
            <person name="Rosling A."/>
        </authorList>
    </citation>
    <scope>NUCLEOTIDE SEQUENCE [LARGE SCALE GENOMIC DNA]</scope>
    <source>
        <strain evidence="6 7">120-4 pot B 10/14</strain>
    </source>
</reference>
<feature type="transmembrane region" description="Helical" evidence="5">
    <location>
        <begin position="148"/>
        <end position="166"/>
    </location>
</feature>
<protein>
    <submittedName>
        <fullName evidence="6">25044_t:CDS:1</fullName>
    </submittedName>
</protein>
<dbReference type="Pfam" id="PF13520">
    <property type="entry name" value="AA_permease_2"/>
    <property type="match status" value="2"/>
</dbReference>
<accession>A0ABN7VF76</accession>
<feature type="transmembrane region" description="Helical" evidence="5">
    <location>
        <begin position="103"/>
        <end position="128"/>
    </location>
</feature>
<evidence type="ECO:0000313" key="7">
    <source>
        <dbReference type="Proteomes" id="UP000789901"/>
    </source>
</evidence>
<feature type="non-terminal residue" evidence="6">
    <location>
        <position position="328"/>
    </location>
</feature>
<feature type="transmembrane region" description="Helical" evidence="5">
    <location>
        <begin position="234"/>
        <end position="259"/>
    </location>
</feature>
<keyword evidence="4 5" id="KW-0472">Membrane</keyword>
<keyword evidence="2 5" id="KW-0812">Transmembrane</keyword>
<evidence type="ECO:0000313" key="6">
    <source>
        <dbReference type="EMBL" id="CAG8764885.1"/>
    </source>
</evidence>
<dbReference type="PANTHER" id="PTHR11785:SF353">
    <property type="entry name" value="METHIONINE TRANSPORTER (EUROFUNG)"/>
    <property type="match status" value="1"/>
</dbReference>
<feature type="transmembrane region" description="Helical" evidence="5">
    <location>
        <begin position="20"/>
        <end position="38"/>
    </location>
</feature>
<feature type="transmembrane region" description="Helical" evidence="5">
    <location>
        <begin position="285"/>
        <end position="305"/>
    </location>
</feature>
<dbReference type="Gene3D" id="1.20.1740.10">
    <property type="entry name" value="Amino acid/polyamine transporter I"/>
    <property type="match status" value="1"/>
</dbReference>
<dbReference type="PANTHER" id="PTHR11785">
    <property type="entry name" value="AMINO ACID TRANSPORTER"/>
    <property type="match status" value="1"/>
</dbReference>
<dbReference type="EMBL" id="CAJVQB010013859">
    <property type="protein sequence ID" value="CAG8764885.1"/>
    <property type="molecule type" value="Genomic_DNA"/>
</dbReference>
<organism evidence="6 7">
    <name type="scientific">Gigaspora margarita</name>
    <dbReference type="NCBI Taxonomy" id="4874"/>
    <lineage>
        <taxon>Eukaryota</taxon>
        <taxon>Fungi</taxon>
        <taxon>Fungi incertae sedis</taxon>
        <taxon>Mucoromycota</taxon>
        <taxon>Glomeromycotina</taxon>
        <taxon>Glomeromycetes</taxon>
        <taxon>Diversisporales</taxon>
        <taxon>Gigasporaceae</taxon>
        <taxon>Gigaspora</taxon>
    </lineage>
</organism>